<keyword evidence="8 11" id="KW-0689">Ribosomal protein</keyword>
<evidence type="ECO:0000256" key="4">
    <source>
        <dbReference type="ARBA" id="ARBA00008945"/>
    </source>
</evidence>
<dbReference type="InterPro" id="IPR000626">
    <property type="entry name" value="Ubiquitin-like_dom"/>
</dbReference>
<gene>
    <name evidence="16" type="ORF">TSG867_LOCUS3616</name>
</gene>
<dbReference type="InterPro" id="IPR013810">
    <property type="entry name" value="Ribosomal_uS5_N"/>
</dbReference>
<dbReference type="Gene3D" id="3.30.160.20">
    <property type="match status" value="1"/>
</dbReference>
<dbReference type="AlphaFoldDB" id="A0A820F6M7"/>
<dbReference type="SMART" id="SM00213">
    <property type="entry name" value="UBQ"/>
    <property type="match status" value="4"/>
</dbReference>
<dbReference type="InterPro" id="IPR019954">
    <property type="entry name" value="Ubiquitin_CS"/>
</dbReference>
<dbReference type="GO" id="GO:0005634">
    <property type="term" value="C:nucleus"/>
    <property type="evidence" value="ECO:0007669"/>
    <property type="project" value="UniProtKB-SubCell"/>
</dbReference>
<feature type="domain" description="Ubiquitin-like" evidence="14">
    <location>
        <begin position="682"/>
        <end position="757"/>
    </location>
</feature>
<dbReference type="InterPro" id="IPR029071">
    <property type="entry name" value="Ubiquitin-like_domsf"/>
</dbReference>
<dbReference type="FunFam" id="3.30.230.10:FF:000002">
    <property type="entry name" value="30S ribosomal protein S5"/>
    <property type="match status" value="1"/>
</dbReference>
<evidence type="ECO:0000259" key="15">
    <source>
        <dbReference type="PROSITE" id="PS50881"/>
    </source>
</evidence>
<dbReference type="GO" id="GO:0006412">
    <property type="term" value="P:translation"/>
    <property type="evidence" value="ECO:0007669"/>
    <property type="project" value="InterPro"/>
</dbReference>
<dbReference type="PROSITE" id="PS50053">
    <property type="entry name" value="UBIQUITIN_2"/>
    <property type="match status" value="4"/>
</dbReference>
<feature type="region of interest" description="Disordered" evidence="13">
    <location>
        <begin position="120"/>
        <end position="141"/>
    </location>
</feature>
<evidence type="ECO:0000313" key="17">
    <source>
        <dbReference type="Proteomes" id="UP000663862"/>
    </source>
</evidence>
<dbReference type="Pfam" id="PF00240">
    <property type="entry name" value="ubiquitin"/>
    <property type="match status" value="4"/>
</dbReference>
<feature type="domain" description="Ubiquitin-like" evidence="14">
    <location>
        <begin position="606"/>
        <end position="681"/>
    </location>
</feature>
<feature type="domain" description="S5 DRBM" evidence="15">
    <location>
        <begin position="151"/>
        <end position="215"/>
    </location>
</feature>
<dbReference type="InterPro" id="IPR050158">
    <property type="entry name" value="Ubiquitin_ubiquitin-like"/>
</dbReference>
<dbReference type="SUPFAM" id="SSF54236">
    <property type="entry name" value="Ubiquitin-like"/>
    <property type="match status" value="4"/>
</dbReference>
<dbReference type="Pfam" id="PF21251">
    <property type="entry name" value="Ribosomal_uS5m_N"/>
    <property type="match status" value="1"/>
</dbReference>
<comment type="caution">
    <text evidence="16">The sequence shown here is derived from an EMBL/GenBank/DDBJ whole genome shotgun (WGS) entry which is preliminary data.</text>
</comment>
<dbReference type="PRINTS" id="PR00348">
    <property type="entry name" value="UBIQUITIN"/>
</dbReference>
<evidence type="ECO:0000259" key="14">
    <source>
        <dbReference type="PROSITE" id="PS50053"/>
    </source>
</evidence>
<evidence type="ECO:0000256" key="11">
    <source>
        <dbReference type="PROSITE-ProRule" id="PRU00268"/>
    </source>
</evidence>
<evidence type="ECO:0000256" key="8">
    <source>
        <dbReference type="ARBA" id="ARBA00022980"/>
    </source>
</evidence>
<dbReference type="SUPFAM" id="SSF54768">
    <property type="entry name" value="dsRNA-binding domain-like"/>
    <property type="match status" value="1"/>
</dbReference>
<dbReference type="PROSITE" id="PS50881">
    <property type="entry name" value="S5_DSRBD"/>
    <property type="match status" value="1"/>
</dbReference>
<dbReference type="GO" id="GO:0003723">
    <property type="term" value="F:RNA binding"/>
    <property type="evidence" value="ECO:0007669"/>
    <property type="project" value="InterPro"/>
</dbReference>
<dbReference type="InterPro" id="IPR020568">
    <property type="entry name" value="Ribosomal_Su5_D2-typ_SF"/>
</dbReference>
<evidence type="ECO:0000256" key="12">
    <source>
        <dbReference type="RuleBase" id="RU003823"/>
    </source>
</evidence>
<dbReference type="GO" id="GO:1990904">
    <property type="term" value="C:ribonucleoprotein complex"/>
    <property type="evidence" value="ECO:0007669"/>
    <property type="project" value="UniProtKB-UniRule"/>
</dbReference>
<evidence type="ECO:0000256" key="6">
    <source>
        <dbReference type="ARBA" id="ARBA00022499"/>
    </source>
</evidence>
<evidence type="ECO:0000256" key="2">
    <source>
        <dbReference type="ARBA" id="ARBA00004496"/>
    </source>
</evidence>
<dbReference type="PROSITE" id="PS00299">
    <property type="entry name" value="UBIQUITIN_1"/>
    <property type="match status" value="4"/>
</dbReference>
<evidence type="ECO:0000256" key="9">
    <source>
        <dbReference type="ARBA" id="ARBA00023242"/>
    </source>
</evidence>
<evidence type="ECO:0000256" key="5">
    <source>
        <dbReference type="ARBA" id="ARBA00022490"/>
    </source>
</evidence>
<dbReference type="GO" id="GO:0003735">
    <property type="term" value="F:structural constituent of ribosome"/>
    <property type="evidence" value="ECO:0007669"/>
    <property type="project" value="UniProtKB-UniRule"/>
</dbReference>
<dbReference type="PANTHER" id="PTHR10666">
    <property type="entry name" value="UBIQUITIN"/>
    <property type="match status" value="1"/>
</dbReference>
<name>A0A820F6M7_9BILA</name>
<dbReference type="Gene3D" id="3.30.230.10">
    <property type="match status" value="1"/>
</dbReference>
<dbReference type="SUPFAM" id="SSF54211">
    <property type="entry name" value="Ribosomal protein S5 domain 2-like"/>
    <property type="match status" value="1"/>
</dbReference>
<sequence length="758" mass="86859">MLGALFRYSKTCPQLMIMPVRTSVFTNVTAQDLWKTITSVSNAGAKRGRAKRRGATKFKDLNIGQRIGQGKSNMQWPGLNAPVLQGRDVVPITEKPPDPTHQERLLEVRNRLDRFRRLSIPPSERGFTGGSPAGKSLGQPDSLNEVTFENFDSRLVEFKTLQRTIGKIGRKKFTSAFVAVGNGKGLVGYGKALTQDAQHSLQKAKLTASRQLLYIPICDGHTIFHDFYEPYFFTKVRCEKRPPGYGLRCHRIIALLCKLIGIKDMYAKIDGAINAQNMTKAFIRGLLKQKTYQDWANEKQLHLVEYRPENDYFPRLLASPNNGRPARTSLEIDPDEDLDFERLCFEGRTLDRRQTGEQYEPWYATKEKTRYGWYKYLRRRHWETVQETATVERLARMDEKRYESYYRYPDEYHTDVLKQLKQRLPRVWYPRVNEQARYATTTTTTTTVIYKLNMQIFVKTLTGKTITLEVEPSDTIENVKAKIQDKEGIPPDQQRLIFAGKQLEDGRTLSDYNIQKESTLHLVLRLRGGMQIFVKTLTGKTITLEVEPSDTIENVKAKIQDKEGIPPDQQRLIFAGKQLEDGRTLSDYNIQNESTLHLVLRLRGGMQIFVKTLTGKTITLEVEPSDTIENVKAKIQDKEGIPPDQQRLIFAGKQLEDGRTLSDYNIQKESTLHLVLRLRGGMQIFVKTLTGKTITLEVEPSDTIENVKAKIQDKEGIPPDQQRLIFAGKQLEDGRTLSDYNIQKESTLHLVLRLRGGQ</sequence>
<proteinExistence type="inferred from homology"/>
<evidence type="ECO:0000256" key="7">
    <source>
        <dbReference type="ARBA" id="ARBA00022843"/>
    </source>
</evidence>
<dbReference type="GO" id="GO:0005737">
    <property type="term" value="C:cytoplasm"/>
    <property type="evidence" value="ECO:0007669"/>
    <property type="project" value="UniProtKB-SubCell"/>
</dbReference>
<dbReference type="Pfam" id="PF00333">
    <property type="entry name" value="Ribosomal_S5"/>
    <property type="match status" value="1"/>
</dbReference>
<evidence type="ECO:0008006" key="18">
    <source>
        <dbReference type="Google" id="ProtNLM"/>
    </source>
</evidence>
<dbReference type="Gene3D" id="3.10.20.90">
    <property type="entry name" value="Phosphatidylinositol 3-kinase Catalytic Subunit, Chain A, domain 1"/>
    <property type="match status" value="4"/>
</dbReference>
<organism evidence="16 17">
    <name type="scientific">Rotaria socialis</name>
    <dbReference type="NCBI Taxonomy" id="392032"/>
    <lineage>
        <taxon>Eukaryota</taxon>
        <taxon>Metazoa</taxon>
        <taxon>Spiralia</taxon>
        <taxon>Gnathifera</taxon>
        <taxon>Rotifera</taxon>
        <taxon>Eurotatoria</taxon>
        <taxon>Bdelloidea</taxon>
        <taxon>Philodinida</taxon>
        <taxon>Philodinidae</taxon>
        <taxon>Rotaria</taxon>
    </lineage>
</organism>
<evidence type="ECO:0000256" key="3">
    <source>
        <dbReference type="ARBA" id="ARBA00008430"/>
    </source>
</evidence>
<evidence type="ECO:0000256" key="13">
    <source>
        <dbReference type="SAM" id="MobiDB-lite"/>
    </source>
</evidence>
<dbReference type="GO" id="GO:0005840">
    <property type="term" value="C:ribosome"/>
    <property type="evidence" value="ECO:0007669"/>
    <property type="project" value="UniProtKB-KW"/>
</dbReference>
<keyword evidence="5" id="KW-0963">Cytoplasm</keyword>
<reference evidence="16" key="1">
    <citation type="submission" date="2021-02" db="EMBL/GenBank/DDBJ databases">
        <authorList>
            <person name="Nowell W R."/>
        </authorList>
    </citation>
    <scope>NUCLEOTIDE SEQUENCE</scope>
</reference>
<dbReference type="InterPro" id="IPR048584">
    <property type="entry name" value="Ribosomal_uS5m_N"/>
</dbReference>
<dbReference type="InterPro" id="IPR019956">
    <property type="entry name" value="Ubiquitin_dom"/>
</dbReference>
<comment type="similarity">
    <text evidence="4 12">Belongs to the universal ribosomal protein uS5 family.</text>
</comment>
<comment type="similarity">
    <text evidence="3">Belongs to the ubiquitin family.</text>
</comment>
<dbReference type="Proteomes" id="UP000663862">
    <property type="component" value="Unassembled WGS sequence"/>
</dbReference>
<feature type="domain" description="Ubiquitin-like" evidence="14">
    <location>
        <begin position="454"/>
        <end position="529"/>
    </location>
</feature>
<keyword evidence="6" id="KW-1017">Isopeptide bond</keyword>
<protein>
    <recommendedName>
        <fullName evidence="18">28S ribosomal protein S5, mitochondrial</fullName>
    </recommendedName>
</protein>
<keyword evidence="7" id="KW-0832">Ubl conjugation</keyword>
<dbReference type="CDD" id="cd01803">
    <property type="entry name" value="Ubl_ubiquitin"/>
    <property type="match status" value="4"/>
</dbReference>
<dbReference type="InterPro" id="IPR005324">
    <property type="entry name" value="Ribosomal_uS5_C"/>
</dbReference>
<evidence type="ECO:0000256" key="10">
    <source>
        <dbReference type="ARBA" id="ARBA00023274"/>
    </source>
</evidence>
<feature type="domain" description="Ubiquitin-like" evidence="14">
    <location>
        <begin position="530"/>
        <end position="605"/>
    </location>
</feature>
<dbReference type="Pfam" id="PF03719">
    <property type="entry name" value="Ribosomal_S5_C"/>
    <property type="match status" value="1"/>
</dbReference>
<comment type="subcellular location">
    <subcellularLocation>
        <location evidence="2">Cytoplasm</location>
    </subcellularLocation>
    <subcellularLocation>
        <location evidence="1">Nucleus</location>
    </subcellularLocation>
</comment>
<accession>A0A820F6M7</accession>
<keyword evidence="10 11" id="KW-0687">Ribonucleoprotein</keyword>
<keyword evidence="9" id="KW-0539">Nucleus</keyword>
<dbReference type="EMBL" id="CAJOBQ010000110">
    <property type="protein sequence ID" value="CAF4259530.1"/>
    <property type="molecule type" value="Genomic_DNA"/>
</dbReference>
<evidence type="ECO:0000256" key="1">
    <source>
        <dbReference type="ARBA" id="ARBA00004123"/>
    </source>
</evidence>
<evidence type="ECO:0000313" key="16">
    <source>
        <dbReference type="EMBL" id="CAF4259530.1"/>
    </source>
</evidence>
<dbReference type="FunFam" id="3.10.20.90:FF:000158">
    <property type="entry name" value="Polyubiquitin 5"/>
    <property type="match status" value="4"/>
</dbReference>
<dbReference type="InterPro" id="IPR014721">
    <property type="entry name" value="Ribsml_uS5_D2-typ_fold_subgr"/>
</dbReference>